<dbReference type="PATRIC" id="fig|1800.3.peg.4229"/>
<keyword evidence="1" id="KW-0408">Iron</keyword>
<feature type="transmembrane region" description="Helical" evidence="1">
    <location>
        <begin position="291"/>
        <end position="309"/>
    </location>
</feature>
<dbReference type="GO" id="GO:0005886">
    <property type="term" value="C:plasma membrane"/>
    <property type="evidence" value="ECO:0007669"/>
    <property type="project" value="UniProtKB-SubCell"/>
</dbReference>
<dbReference type="GO" id="GO:0010436">
    <property type="term" value="F:carotenoid dioxygenase activity"/>
    <property type="evidence" value="ECO:0007669"/>
    <property type="project" value="UniProtKB-UniRule"/>
</dbReference>
<dbReference type="InterPro" id="IPR022270">
    <property type="entry name" value="Blh_diox"/>
</dbReference>
<comment type="catalytic activity">
    <reaction evidence="1">
        <text>all-trans-beta-carotene + O2 = 2 all-trans-retinal</text>
        <dbReference type="Rhea" id="RHEA:32887"/>
        <dbReference type="ChEBI" id="CHEBI:15379"/>
        <dbReference type="ChEBI" id="CHEBI:17579"/>
        <dbReference type="ChEBI" id="CHEBI:17898"/>
        <dbReference type="EC" id="1.13.11.63"/>
    </reaction>
</comment>
<comment type="similarity">
    <text evidence="1">Belongs to the Brp/Blh beta-carotene diooxygenase family.</text>
</comment>
<dbReference type="RefSeq" id="WP_048420111.1">
    <property type="nucleotide sequence ID" value="NZ_JYNX01000059.1"/>
</dbReference>
<evidence type="ECO:0000313" key="3">
    <source>
        <dbReference type="Proteomes" id="UP000036176"/>
    </source>
</evidence>
<comment type="subcellular location">
    <subcellularLocation>
        <location evidence="1">Cell membrane</location>
        <topology evidence="1">Multi-pass membrane protein</topology>
    </subcellularLocation>
</comment>
<dbReference type="Proteomes" id="UP000036176">
    <property type="component" value="Unassembled WGS sequence"/>
</dbReference>
<dbReference type="HAMAP" id="MF_02093">
    <property type="entry name" value="Beta_carotene_diox"/>
    <property type="match status" value="1"/>
</dbReference>
<dbReference type="Pfam" id="PF15461">
    <property type="entry name" value="BCD"/>
    <property type="match status" value="1"/>
</dbReference>
<feature type="binding site" evidence="1">
    <location>
        <position position="53"/>
    </location>
    <ligand>
        <name>Fe cation</name>
        <dbReference type="ChEBI" id="CHEBI:24875"/>
    </ligand>
</feature>
<reference evidence="2 3" key="1">
    <citation type="journal article" date="2015" name="Genome Biol. Evol.">
        <title>Characterization of Three Mycobacterium spp. with Potential Use in Bioremediation by Genome Sequencing and Comparative Genomics.</title>
        <authorList>
            <person name="Das S."/>
            <person name="Pettersson B.M."/>
            <person name="Behra P.R."/>
            <person name="Ramesh M."/>
            <person name="Dasgupta S."/>
            <person name="Bhattacharya A."/>
            <person name="Kirsebom L.A."/>
        </authorList>
    </citation>
    <scope>NUCLEOTIDE SEQUENCE [LARGE SCALE GENOMIC DNA]</scope>
    <source>
        <strain evidence="2 3">DSM 44219</strain>
    </source>
</reference>
<feature type="binding site" evidence="1">
    <location>
        <position position="229"/>
    </location>
    <ligand>
        <name>Fe cation</name>
        <dbReference type="ChEBI" id="CHEBI:24875"/>
    </ligand>
</feature>
<dbReference type="GO" id="GO:0003834">
    <property type="term" value="F:beta-carotene 15,15'-dioxygenase activity"/>
    <property type="evidence" value="ECO:0007669"/>
    <property type="project" value="UniProtKB-EC"/>
</dbReference>
<organism evidence="2 3">
    <name type="scientific">Mycolicibacterium chubuense</name>
    <name type="common">Mycobacterium chubuense</name>
    <dbReference type="NCBI Taxonomy" id="1800"/>
    <lineage>
        <taxon>Bacteria</taxon>
        <taxon>Bacillati</taxon>
        <taxon>Actinomycetota</taxon>
        <taxon>Actinomycetes</taxon>
        <taxon>Mycobacteriales</taxon>
        <taxon>Mycobacteriaceae</taxon>
        <taxon>Mycolicibacterium</taxon>
    </lineage>
</organism>
<feature type="binding site" evidence="1">
    <location>
        <position position="225"/>
    </location>
    <ligand>
        <name>Fe cation</name>
        <dbReference type="ChEBI" id="CHEBI:24875"/>
    </ligand>
</feature>
<evidence type="ECO:0000256" key="1">
    <source>
        <dbReference type="HAMAP-Rule" id="MF_02093"/>
    </source>
</evidence>
<comment type="caution">
    <text evidence="2">The sequence shown here is derived from an EMBL/GenBank/DDBJ whole genome shotgun (WGS) entry which is preliminary data.</text>
</comment>
<dbReference type="NCBIfam" id="TIGR03753">
    <property type="entry name" value="blh_monoox"/>
    <property type="match status" value="1"/>
</dbReference>
<feature type="transmembrane region" description="Helical" evidence="1">
    <location>
        <begin position="164"/>
        <end position="190"/>
    </location>
</feature>
<keyword evidence="1 2" id="KW-0560">Oxidoreductase</keyword>
<comment type="cofactor">
    <cofactor evidence="1">
        <name>Fe(2+)</name>
        <dbReference type="ChEBI" id="CHEBI:29033"/>
    </cofactor>
</comment>
<keyword evidence="1 2" id="KW-0223">Dioxygenase</keyword>
<sequence>MSHSALSTSAVWSRWLTVGTVLATGGHLFGVPALSSSLALVIVGLGLIAGVPHGAVDHLMATRLARGRSLTAVVAAYAGVAAVAWVLLRWAGPAALVAVVTLSAVHFGLGELEVSRRLTGWRPGRLTAAATVVAGSGALALPLARSGEQFSAVAAAVSPGLARLLAAAPLPVGITVAWLACAAVAITAALRDGHGVVALDIALIGALGFLAPPLVAFAVWFGGWHALRHSARLLTVEPGCAALLADGHRRAAVHRLARLAALPSLAVLTAIGALAWFTLASPEPTEAVAEALRVLLALTVPHMVVVLWLDRSSDVEREPLPIGGSGYRAVRRS</sequence>
<dbReference type="AlphaFoldDB" id="A0A0J6VRF7"/>
<keyword evidence="3" id="KW-1185">Reference proteome</keyword>
<keyword evidence="1" id="KW-0472">Membrane</keyword>
<feature type="transmembrane region" description="Helical" evidence="1">
    <location>
        <begin position="37"/>
        <end position="56"/>
    </location>
</feature>
<keyword evidence="1" id="KW-0812">Transmembrane</keyword>
<keyword evidence="1" id="KW-0479">Metal-binding</keyword>
<feature type="transmembrane region" description="Helical" evidence="1">
    <location>
        <begin position="197"/>
        <end position="223"/>
    </location>
</feature>
<dbReference type="EMBL" id="JYNX01000059">
    <property type="protein sequence ID" value="KMO73630.1"/>
    <property type="molecule type" value="Genomic_DNA"/>
</dbReference>
<dbReference type="GO" id="GO:0016121">
    <property type="term" value="P:carotene catabolic process"/>
    <property type="evidence" value="ECO:0007669"/>
    <property type="project" value="UniProtKB-UniRule"/>
</dbReference>
<feature type="binding site" evidence="1">
    <location>
        <position position="106"/>
    </location>
    <ligand>
        <name>Fe cation</name>
        <dbReference type="ChEBI" id="CHEBI:24875"/>
    </ligand>
</feature>
<dbReference type="EC" id="1.13.11.63" evidence="1"/>
<comment type="function">
    <text evidence="1">Catalyzes the cleavage of beta-carotene at its central double bond (15,15') to yield two molecules of all-trans-retinal.</text>
</comment>
<feature type="transmembrane region" description="Helical" evidence="1">
    <location>
        <begin position="68"/>
        <end position="88"/>
    </location>
</feature>
<keyword evidence="1" id="KW-1003">Cell membrane</keyword>
<gene>
    <name evidence="2" type="primary">blh_1</name>
    <name evidence="2" type="ORF">MCHUDSM44219_04204</name>
</gene>
<protein>
    <recommendedName>
        <fullName evidence="1">Probable beta-carotene 15,15'-dioxygenase</fullName>
        <ecNumber evidence="1">1.13.11.63</ecNumber>
    </recommendedName>
</protein>
<evidence type="ECO:0000313" key="2">
    <source>
        <dbReference type="EMBL" id="KMO73630.1"/>
    </source>
</evidence>
<feature type="transmembrane region" description="Helical" evidence="1">
    <location>
        <begin position="94"/>
        <end position="114"/>
    </location>
</feature>
<name>A0A0J6VRF7_MYCCU</name>
<keyword evidence="1" id="KW-1133">Transmembrane helix</keyword>
<dbReference type="OrthoDB" id="199761at2"/>
<proteinExistence type="inferred from homology"/>
<accession>A0A0J6VRF7</accession>
<dbReference type="GO" id="GO:0005506">
    <property type="term" value="F:iron ion binding"/>
    <property type="evidence" value="ECO:0007669"/>
    <property type="project" value="UniProtKB-UniRule"/>
</dbReference>
<feature type="transmembrane region" description="Helical" evidence="1">
    <location>
        <begin position="259"/>
        <end position="279"/>
    </location>
</feature>